<organism evidence="1 2">
    <name type="scientific">Algivirga pacifica</name>
    <dbReference type="NCBI Taxonomy" id="1162670"/>
    <lineage>
        <taxon>Bacteria</taxon>
        <taxon>Pseudomonadati</taxon>
        <taxon>Bacteroidota</taxon>
        <taxon>Cytophagia</taxon>
        <taxon>Cytophagales</taxon>
        <taxon>Flammeovirgaceae</taxon>
        <taxon>Algivirga</taxon>
    </lineage>
</organism>
<comment type="caution">
    <text evidence="1">The sequence shown here is derived from an EMBL/GenBank/DDBJ whole genome shotgun (WGS) entry which is preliminary data.</text>
</comment>
<protein>
    <submittedName>
        <fullName evidence="1">Uncharacterized protein</fullName>
    </submittedName>
</protein>
<evidence type="ECO:0000313" key="1">
    <source>
        <dbReference type="EMBL" id="GAA4830577.1"/>
    </source>
</evidence>
<gene>
    <name evidence="1" type="ORF">GCM10023331_14810</name>
</gene>
<sequence>MEQENIEYEWIQLSSQLQELFGKTPDLKTVLFLIGVQELGKGPQHFTKEEKEDLMHIAVCKVLSIAGFYELKGMDQDGWPIWELKKKLPFLNMLEQETLLKSHVIDYFKQEVFREQDNH</sequence>
<dbReference type="RefSeq" id="WP_345370557.1">
    <property type="nucleotide sequence ID" value="NZ_BAABJX010000022.1"/>
</dbReference>
<keyword evidence="2" id="KW-1185">Reference proteome</keyword>
<dbReference type="EMBL" id="BAABJX010000022">
    <property type="protein sequence ID" value="GAA4830577.1"/>
    <property type="molecule type" value="Genomic_DNA"/>
</dbReference>
<name>A0ABP9DAG5_9BACT</name>
<accession>A0ABP9DAG5</accession>
<evidence type="ECO:0000313" key="2">
    <source>
        <dbReference type="Proteomes" id="UP001500298"/>
    </source>
</evidence>
<proteinExistence type="predicted"/>
<reference evidence="2" key="1">
    <citation type="journal article" date="2019" name="Int. J. Syst. Evol. Microbiol.">
        <title>The Global Catalogue of Microorganisms (GCM) 10K type strain sequencing project: providing services to taxonomists for standard genome sequencing and annotation.</title>
        <authorList>
            <consortium name="The Broad Institute Genomics Platform"/>
            <consortium name="The Broad Institute Genome Sequencing Center for Infectious Disease"/>
            <person name="Wu L."/>
            <person name="Ma J."/>
        </authorList>
    </citation>
    <scope>NUCLEOTIDE SEQUENCE [LARGE SCALE GENOMIC DNA]</scope>
    <source>
        <strain evidence="2">JCM 18326</strain>
    </source>
</reference>
<dbReference type="Proteomes" id="UP001500298">
    <property type="component" value="Unassembled WGS sequence"/>
</dbReference>